<dbReference type="OrthoDB" id="413993at2759"/>
<name>A0A6G1I1Z5_9PEZI</name>
<sequence length="376" mass="42336">MADFPWHLGVFDAHCHPTDTMASIDEIPHMKARALTIMATRAQDQHLVAEVADKLGSKDKDKDDVECRVIPSFGWHPWFSHQMFDEDEYNSKSLSDDDKVRHYQSVLAPTPEDHNFILSLPSPRPFSEFLTQTRDFLERFPPALIGEVGLDKAFRIPEAWLPDSRGCDDSLTPGGREGRQLSQYRVQMEHQRKVLKAQLALAGEMQRAVSVHGVQAHGVLFDTLSETWKGHERKVLSRRERKRQVGGPTESTEEARMPSSGPQPYPPRVCLHSYSGPPDSVKLYLQPSIPTEIYFSFSTAINFSSAAASKAEAVICALPDDRILAESDLHTAGPRMDRHLEDIVRKICDLKGWTLDHGVKQLGDNWQRFVFGGSPS</sequence>
<feature type="region of interest" description="Disordered" evidence="1">
    <location>
        <begin position="232"/>
        <end position="264"/>
    </location>
</feature>
<dbReference type="InterPro" id="IPR001130">
    <property type="entry name" value="TatD-like"/>
</dbReference>
<protein>
    <submittedName>
        <fullName evidence="2">Cut9 interacting protein-like protein Scn1</fullName>
    </submittedName>
</protein>
<evidence type="ECO:0000313" key="2">
    <source>
        <dbReference type="EMBL" id="KAF2402089.1"/>
    </source>
</evidence>
<accession>A0A6G1I1Z5</accession>
<dbReference type="SUPFAM" id="SSF51556">
    <property type="entry name" value="Metallo-dependent hydrolases"/>
    <property type="match status" value="1"/>
</dbReference>
<evidence type="ECO:0000256" key="1">
    <source>
        <dbReference type="SAM" id="MobiDB-lite"/>
    </source>
</evidence>
<evidence type="ECO:0000313" key="3">
    <source>
        <dbReference type="Proteomes" id="UP000799640"/>
    </source>
</evidence>
<organism evidence="2 3">
    <name type="scientific">Trichodelitschia bisporula</name>
    <dbReference type="NCBI Taxonomy" id="703511"/>
    <lineage>
        <taxon>Eukaryota</taxon>
        <taxon>Fungi</taxon>
        <taxon>Dikarya</taxon>
        <taxon>Ascomycota</taxon>
        <taxon>Pezizomycotina</taxon>
        <taxon>Dothideomycetes</taxon>
        <taxon>Dothideomycetes incertae sedis</taxon>
        <taxon>Phaeotrichales</taxon>
        <taxon>Phaeotrichaceae</taxon>
        <taxon>Trichodelitschia</taxon>
    </lineage>
</organism>
<reference evidence="2" key="1">
    <citation type="journal article" date="2020" name="Stud. Mycol.">
        <title>101 Dothideomycetes genomes: a test case for predicting lifestyles and emergence of pathogens.</title>
        <authorList>
            <person name="Haridas S."/>
            <person name="Albert R."/>
            <person name="Binder M."/>
            <person name="Bloem J."/>
            <person name="Labutti K."/>
            <person name="Salamov A."/>
            <person name="Andreopoulos B."/>
            <person name="Baker S."/>
            <person name="Barry K."/>
            <person name="Bills G."/>
            <person name="Bluhm B."/>
            <person name="Cannon C."/>
            <person name="Castanera R."/>
            <person name="Culley D."/>
            <person name="Daum C."/>
            <person name="Ezra D."/>
            <person name="Gonzalez J."/>
            <person name="Henrissat B."/>
            <person name="Kuo A."/>
            <person name="Liang C."/>
            <person name="Lipzen A."/>
            <person name="Lutzoni F."/>
            <person name="Magnuson J."/>
            <person name="Mondo S."/>
            <person name="Nolan M."/>
            <person name="Ohm R."/>
            <person name="Pangilinan J."/>
            <person name="Park H.-J."/>
            <person name="Ramirez L."/>
            <person name="Alfaro M."/>
            <person name="Sun H."/>
            <person name="Tritt A."/>
            <person name="Yoshinaga Y."/>
            <person name="Zwiers L.-H."/>
            <person name="Turgeon B."/>
            <person name="Goodwin S."/>
            <person name="Spatafora J."/>
            <person name="Crous P."/>
            <person name="Grigoriev I."/>
        </authorList>
    </citation>
    <scope>NUCLEOTIDE SEQUENCE</scope>
    <source>
        <strain evidence="2">CBS 262.69</strain>
    </source>
</reference>
<dbReference type="InterPro" id="IPR032466">
    <property type="entry name" value="Metal_Hydrolase"/>
</dbReference>
<dbReference type="PANTHER" id="PTHR47345">
    <property type="entry name" value="CUT9-INTERACTING PROTEIN SCN1"/>
    <property type="match status" value="1"/>
</dbReference>
<proteinExistence type="predicted"/>
<dbReference type="Proteomes" id="UP000799640">
    <property type="component" value="Unassembled WGS sequence"/>
</dbReference>
<gene>
    <name evidence="2" type="ORF">EJ06DRAFT_373802</name>
</gene>
<dbReference type="InterPro" id="IPR053044">
    <property type="entry name" value="Metallo-hydrolase/TatD-type"/>
</dbReference>
<dbReference type="Pfam" id="PF01026">
    <property type="entry name" value="TatD_DNase"/>
    <property type="match status" value="1"/>
</dbReference>
<dbReference type="AlphaFoldDB" id="A0A6G1I1Z5"/>
<dbReference type="EMBL" id="ML996692">
    <property type="protein sequence ID" value="KAF2402089.1"/>
    <property type="molecule type" value="Genomic_DNA"/>
</dbReference>
<dbReference type="Gene3D" id="3.20.20.140">
    <property type="entry name" value="Metal-dependent hydrolases"/>
    <property type="match status" value="1"/>
</dbReference>
<dbReference type="GO" id="GO:0016788">
    <property type="term" value="F:hydrolase activity, acting on ester bonds"/>
    <property type="evidence" value="ECO:0007669"/>
    <property type="project" value="InterPro"/>
</dbReference>
<keyword evidence="3" id="KW-1185">Reference proteome</keyword>
<dbReference type="PANTHER" id="PTHR47345:SF1">
    <property type="entry name" value="CUT9-INTERACTING PROTEIN SCN1"/>
    <property type="match status" value="1"/>
</dbReference>